<dbReference type="SUPFAM" id="SSF53474">
    <property type="entry name" value="alpha/beta-Hydrolases"/>
    <property type="match status" value="1"/>
</dbReference>
<sequence length="275" mass="30008">MDALALVDAYHEIGSGTPLVLLHGFGVDHRILLPLEATLEHAGGWRRIYIDLPGATGSPDDLVSSAQEIATATMAEVQSRVGAEPFAILGNSFGAMIARYIAHERRSQILGLATLAGVFVPEHGDRTVPARAVLHQDPGVVPILRDALDDYREMVVVESPASAHAFLEYVLPGVRGAHQSALERVATNYTLTQHPEDAHPAPFLQPSLHVTGRQDHIVGYRDAWNRIEHYPRATFVTLDGAGHNAHLEQPEICAVLVKDWLARIRRSIEGTLYGL</sequence>
<dbReference type="PANTHER" id="PTHR43798:SF6">
    <property type="entry name" value="HYDROLASE, PUTATIVE (AFU_ORTHOLOGUE AFUA_4G13070)-RELATED"/>
    <property type="match status" value="1"/>
</dbReference>
<dbReference type="GO" id="GO:0016787">
    <property type="term" value="F:hydrolase activity"/>
    <property type="evidence" value="ECO:0007669"/>
    <property type="project" value="UniProtKB-KW"/>
</dbReference>
<dbReference type="PANTHER" id="PTHR43798">
    <property type="entry name" value="MONOACYLGLYCEROL LIPASE"/>
    <property type="match status" value="1"/>
</dbReference>
<dbReference type="EMBL" id="SOEZ01000007">
    <property type="protein sequence ID" value="TFB56341.1"/>
    <property type="molecule type" value="Genomic_DNA"/>
</dbReference>
<gene>
    <name evidence="2" type="ORF">E3O23_00975</name>
</gene>
<keyword evidence="2" id="KW-0378">Hydrolase</keyword>
<evidence type="ECO:0000259" key="1">
    <source>
        <dbReference type="Pfam" id="PF00561"/>
    </source>
</evidence>
<dbReference type="InterPro" id="IPR029058">
    <property type="entry name" value="AB_hydrolase_fold"/>
</dbReference>
<protein>
    <submittedName>
        <fullName evidence="2">Alpha/beta hydrolase</fullName>
    </submittedName>
</protein>
<keyword evidence="3" id="KW-1185">Reference proteome</keyword>
<accession>A0A4R8UJV4</accession>
<dbReference type="Gene3D" id="3.40.50.1820">
    <property type="entry name" value="alpha/beta hydrolase"/>
    <property type="match status" value="1"/>
</dbReference>
<name>A0A4R8UJV4_9MICO</name>
<dbReference type="AlphaFoldDB" id="A0A4R8UJV4"/>
<feature type="domain" description="AB hydrolase-1" evidence="1">
    <location>
        <begin position="18"/>
        <end position="250"/>
    </location>
</feature>
<reference evidence="2 3" key="1">
    <citation type="submission" date="2019-03" db="EMBL/GenBank/DDBJ databases">
        <title>Genomics of glacier-inhabiting Cryobacterium strains.</title>
        <authorList>
            <person name="Liu Q."/>
            <person name="Xin Y.-H."/>
        </authorList>
    </citation>
    <scope>NUCLEOTIDE SEQUENCE [LARGE SCALE GENOMIC DNA]</scope>
    <source>
        <strain evidence="2 3">Sr47</strain>
    </source>
</reference>
<dbReference type="InterPro" id="IPR050266">
    <property type="entry name" value="AB_hydrolase_sf"/>
</dbReference>
<dbReference type="InterPro" id="IPR000073">
    <property type="entry name" value="AB_hydrolase_1"/>
</dbReference>
<organism evidence="2 3">
    <name type="scientific">Cryobacterium tagatosivorans</name>
    <dbReference type="NCBI Taxonomy" id="1259199"/>
    <lineage>
        <taxon>Bacteria</taxon>
        <taxon>Bacillati</taxon>
        <taxon>Actinomycetota</taxon>
        <taxon>Actinomycetes</taxon>
        <taxon>Micrococcales</taxon>
        <taxon>Microbacteriaceae</taxon>
        <taxon>Cryobacterium</taxon>
    </lineage>
</organism>
<dbReference type="OrthoDB" id="27092at2"/>
<proteinExistence type="predicted"/>
<dbReference type="Pfam" id="PF00561">
    <property type="entry name" value="Abhydrolase_1"/>
    <property type="match status" value="1"/>
</dbReference>
<evidence type="ECO:0000313" key="3">
    <source>
        <dbReference type="Proteomes" id="UP000297866"/>
    </source>
</evidence>
<dbReference type="Proteomes" id="UP000297866">
    <property type="component" value="Unassembled WGS sequence"/>
</dbReference>
<evidence type="ECO:0000313" key="2">
    <source>
        <dbReference type="EMBL" id="TFB56341.1"/>
    </source>
</evidence>
<comment type="caution">
    <text evidence="2">The sequence shown here is derived from an EMBL/GenBank/DDBJ whole genome shotgun (WGS) entry which is preliminary data.</text>
</comment>